<accession>A0A226DCJ8</accession>
<keyword evidence="1" id="KW-0812">Transmembrane</keyword>
<gene>
    <name evidence="2" type="ORF">Fcan01_22865</name>
</gene>
<sequence>MFNARTLNIIRISMKIYSALGSTPLTWDSDGGHISVCETGRRKVTFFMAVVHIFVHLCFLFWRLGQLSRERNPSFQTAVWLWIWIMLGFWHLVTSYNGWTKKWESWTYRLISTSGKIQIFQKFQILTTYYNHASIWLLAPVICVFSPAGLVISCAFGSIRFHSFLPLFEYIPFPVLSNNGLVILALTLLPSAAIYEASNKLLPKIRADGNGKIIRRRLMALHLFGVKKLNLKLDYLDMKT</sequence>
<proteinExistence type="predicted"/>
<dbReference type="AlphaFoldDB" id="A0A226DCJ8"/>
<comment type="caution">
    <text evidence="2">The sequence shown here is derived from an EMBL/GenBank/DDBJ whole genome shotgun (WGS) entry which is preliminary data.</text>
</comment>
<feature type="transmembrane region" description="Helical" evidence="1">
    <location>
        <begin position="135"/>
        <end position="159"/>
    </location>
</feature>
<keyword evidence="1" id="KW-0472">Membrane</keyword>
<keyword evidence="1" id="KW-1133">Transmembrane helix</keyword>
<evidence type="ECO:0000256" key="1">
    <source>
        <dbReference type="SAM" id="Phobius"/>
    </source>
</evidence>
<feature type="transmembrane region" description="Helical" evidence="1">
    <location>
        <begin position="79"/>
        <end position="99"/>
    </location>
</feature>
<protein>
    <submittedName>
        <fullName evidence="2">Uncharacterized protein</fullName>
    </submittedName>
</protein>
<name>A0A226DCJ8_FOLCA</name>
<dbReference type="EMBL" id="LNIX01000026">
    <property type="protein sequence ID" value="OXA42554.1"/>
    <property type="molecule type" value="Genomic_DNA"/>
</dbReference>
<keyword evidence="3" id="KW-1185">Reference proteome</keyword>
<organism evidence="2 3">
    <name type="scientific">Folsomia candida</name>
    <name type="common">Springtail</name>
    <dbReference type="NCBI Taxonomy" id="158441"/>
    <lineage>
        <taxon>Eukaryota</taxon>
        <taxon>Metazoa</taxon>
        <taxon>Ecdysozoa</taxon>
        <taxon>Arthropoda</taxon>
        <taxon>Hexapoda</taxon>
        <taxon>Collembola</taxon>
        <taxon>Entomobryomorpha</taxon>
        <taxon>Isotomoidea</taxon>
        <taxon>Isotomidae</taxon>
        <taxon>Proisotominae</taxon>
        <taxon>Folsomia</taxon>
    </lineage>
</organism>
<reference evidence="2 3" key="1">
    <citation type="submission" date="2015-12" db="EMBL/GenBank/DDBJ databases">
        <title>The genome of Folsomia candida.</title>
        <authorList>
            <person name="Faddeeva A."/>
            <person name="Derks M.F."/>
            <person name="Anvar Y."/>
            <person name="Smit S."/>
            <person name="Van Straalen N."/>
            <person name="Roelofs D."/>
        </authorList>
    </citation>
    <scope>NUCLEOTIDE SEQUENCE [LARGE SCALE GENOMIC DNA]</scope>
    <source>
        <strain evidence="2 3">VU population</strain>
        <tissue evidence="2">Whole body</tissue>
    </source>
</reference>
<evidence type="ECO:0000313" key="2">
    <source>
        <dbReference type="EMBL" id="OXA42554.1"/>
    </source>
</evidence>
<feature type="transmembrane region" description="Helical" evidence="1">
    <location>
        <begin position="179"/>
        <end position="197"/>
    </location>
</feature>
<dbReference type="Proteomes" id="UP000198287">
    <property type="component" value="Unassembled WGS sequence"/>
</dbReference>
<feature type="transmembrane region" description="Helical" evidence="1">
    <location>
        <begin position="44"/>
        <end position="64"/>
    </location>
</feature>
<evidence type="ECO:0000313" key="3">
    <source>
        <dbReference type="Proteomes" id="UP000198287"/>
    </source>
</evidence>